<evidence type="ECO:0000256" key="1">
    <source>
        <dbReference type="ARBA" id="ARBA00035112"/>
    </source>
</evidence>
<protein>
    <submittedName>
        <fullName evidence="2">Uncharacterized protein</fullName>
    </submittedName>
</protein>
<dbReference type="GeneID" id="63792737"/>
<proteinExistence type="inferred from homology"/>
<comment type="similarity">
    <text evidence="1">Belongs to the ustYa family.</text>
</comment>
<dbReference type="AlphaFoldDB" id="A0A364KVE7"/>
<dbReference type="Pfam" id="PF11807">
    <property type="entry name" value="UstYa"/>
    <property type="match status" value="1"/>
</dbReference>
<dbReference type="STRING" id="1196081.A0A364KVE7"/>
<dbReference type="PANTHER" id="PTHR33365:SF12">
    <property type="entry name" value="TAT PATHWAY SIGNAL SEQUENCE"/>
    <property type="match status" value="1"/>
</dbReference>
<dbReference type="GO" id="GO:0043386">
    <property type="term" value="P:mycotoxin biosynthetic process"/>
    <property type="evidence" value="ECO:0007669"/>
    <property type="project" value="InterPro"/>
</dbReference>
<accession>A0A364KVE7</accession>
<dbReference type="PANTHER" id="PTHR33365">
    <property type="entry name" value="YALI0B05434P"/>
    <property type="match status" value="1"/>
</dbReference>
<evidence type="ECO:0000313" key="2">
    <source>
        <dbReference type="EMBL" id="RAO67509.1"/>
    </source>
</evidence>
<comment type="caution">
    <text evidence="2">The sequence shown here is derived from an EMBL/GenBank/DDBJ whole genome shotgun (WGS) entry which is preliminary data.</text>
</comment>
<keyword evidence="3" id="KW-1185">Reference proteome</keyword>
<evidence type="ECO:0000313" key="3">
    <source>
        <dbReference type="Proteomes" id="UP000249363"/>
    </source>
</evidence>
<name>A0A364KVE7_TALAM</name>
<dbReference type="OrthoDB" id="3687641at2759"/>
<gene>
    <name evidence="2" type="ORF">BHQ10_003521</name>
</gene>
<organism evidence="2 3">
    <name type="scientific">Talaromyces amestolkiae</name>
    <dbReference type="NCBI Taxonomy" id="1196081"/>
    <lineage>
        <taxon>Eukaryota</taxon>
        <taxon>Fungi</taxon>
        <taxon>Dikarya</taxon>
        <taxon>Ascomycota</taxon>
        <taxon>Pezizomycotina</taxon>
        <taxon>Eurotiomycetes</taxon>
        <taxon>Eurotiomycetidae</taxon>
        <taxon>Eurotiales</taxon>
        <taxon>Trichocomaceae</taxon>
        <taxon>Talaromyces</taxon>
        <taxon>Talaromyces sect. Talaromyces</taxon>
    </lineage>
</organism>
<dbReference type="EMBL" id="MIKG01000005">
    <property type="protein sequence ID" value="RAO67509.1"/>
    <property type="molecule type" value="Genomic_DNA"/>
</dbReference>
<reference evidence="2 3" key="1">
    <citation type="journal article" date="2017" name="Biotechnol. Biofuels">
        <title>Differential beta-glucosidase expression as a function of carbon source availability in Talaromyces amestolkiae: a genomic and proteomic approach.</title>
        <authorList>
            <person name="de Eugenio L.I."/>
            <person name="Mendez-Liter J.A."/>
            <person name="Nieto-Dominguez M."/>
            <person name="Alonso L."/>
            <person name="Gil-Munoz J."/>
            <person name="Barriuso J."/>
            <person name="Prieto A."/>
            <person name="Martinez M.J."/>
        </authorList>
    </citation>
    <scope>NUCLEOTIDE SEQUENCE [LARGE SCALE GENOMIC DNA]</scope>
    <source>
        <strain evidence="2 3">CIB</strain>
    </source>
</reference>
<sequence>MHDAYRYEVREVDYDFKSVNPFKGAPIEDIEKEWTYLMNGAHTLRVPEAEMKKANISSIQVNDGSGDYIAVPISYHMLHCLYNIYRYAHPDFYGEDPSGPEWIKNHTDHCVDNLRQFVQCHVGTGFETYKWLDTRKAPWPVISTDEVCVDWTHFDSWVRERGIPAKDMGTFKNGNLVSHPLYGPVYEEDLHNKTLPSEHGHH</sequence>
<dbReference type="Proteomes" id="UP000249363">
    <property type="component" value="Unassembled WGS sequence"/>
</dbReference>
<dbReference type="RefSeq" id="XP_040732025.1">
    <property type="nucleotide sequence ID" value="XM_040875787.1"/>
</dbReference>
<dbReference type="InterPro" id="IPR021765">
    <property type="entry name" value="UstYa-like"/>
</dbReference>